<dbReference type="EMBL" id="KN833187">
    <property type="protein sequence ID" value="KIM71932.1"/>
    <property type="molecule type" value="Genomic_DNA"/>
</dbReference>
<gene>
    <name evidence="1" type="ORF">PILCRDRAFT_16599</name>
</gene>
<dbReference type="STRING" id="765440.A0A0C3B3R1"/>
<dbReference type="Proteomes" id="UP000054166">
    <property type="component" value="Unassembled WGS sequence"/>
</dbReference>
<sequence>MLRKDKPTRGIVEIGHGLMGLWDEGTDVTMKAQAGGSVSSDIEGLQNESQLPTHSIVLPKATMDTIFRDNNIGSIGGSLLSNNVIINFYGNNVPAPLIDMLRHRVNVNAAYDWLEREKEPSRSMVQGLVWNRDSHIVLGIHVGATQSAVVFAHLYKGGVANVHRVSDWPGQGNFGRKPWIPTQIYYNRFGEAVKVGAETYFNQRLHPDTMGRTHNLAMEDLPNGITLMKIYVDFFRYHLKHTEEYFGSHVLHGRSEWNRHSPSMDVVIAHPNGWGVKEQDFLCGAAVTAGYATAANAPSQIKLVSEAEASVHRIFHMDIDSKMSPGTVFVVCDAGRARVVTTVYEVDSDVHGLASGQKPSQAKPKELA</sequence>
<dbReference type="CDD" id="cd10170">
    <property type="entry name" value="ASKHA_NBD_HSP70"/>
    <property type="match status" value="1"/>
</dbReference>
<protein>
    <submittedName>
        <fullName evidence="1">Uncharacterized protein</fullName>
    </submittedName>
</protein>
<dbReference type="Gene3D" id="3.30.420.40">
    <property type="match status" value="1"/>
</dbReference>
<dbReference type="InParanoid" id="A0A0C3B3R1"/>
<organism evidence="1 2">
    <name type="scientific">Piloderma croceum (strain F 1598)</name>
    <dbReference type="NCBI Taxonomy" id="765440"/>
    <lineage>
        <taxon>Eukaryota</taxon>
        <taxon>Fungi</taxon>
        <taxon>Dikarya</taxon>
        <taxon>Basidiomycota</taxon>
        <taxon>Agaricomycotina</taxon>
        <taxon>Agaricomycetes</taxon>
        <taxon>Agaricomycetidae</taxon>
        <taxon>Atheliales</taxon>
        <taxon>Atheliaceae</taxon>
        <taxon>Piloderma</taxon>
    </lineage>
</organism>
<reference evidence="2" key="2">
    <citation type="submission" date="2015-01" db="EMBL/GenBank/DDBJ databases">
        <title>Evolutionary Origins and Diversification of the Mycorrhizal Mutualists.</title>
        <authorList>
            <consortium name="DOE Joint Genome Institute"/>
            <consortium name="Mycorrhizal Genomics Consortium"/>
            <person name="Kohler A."/>
            <person name="Kuo A."/>
            <person name="Nagy L.G."/>
            <person name="Floudas D."/>
            <person name="Copeland A."/>
            <person name="Barry K.W."/>
            <person name="Cichocki N."/>
            <person name="Veneault-Fourrey C."/>
            <person name="LaButti K."/>
            <person name="Lindquist E.A."/>
            <person name="Lipzen A."/>
            <person name="Lundell T."/>
            <person name="Morin E."/>
            <person name="Murat C."/>
            <person name="Riley R."/>
            <person name="Ohm R."/>
            <person name="Sun H."/>
            <person name="Tunlid A."/>
            <person name="Henrissat B."/>
            <person name="Grigoriev I.V."/>
            <person name="Hibbett D.S."/>
            <person name="Martin F."/>
        </authorList>
    </citation>
    <scope>NUCLEOTIDE SEQUENCE [LARGE SCALE GENOMIC DNA]</scope>
    <source>
        <strain evidence="2">F 1598</strain>
    </source>
</reference>
<dbReference type="OrthoDB" id="2963168at2759"/>
<evidence type="ECO:0000313" key="1">
    <source>
        <dbReference type="EMBL" id="KIM71932.1"/>
    </source>
</evidence>
<dbReference type="AlphaFoldDB" id="A0A0C3B3R1"/>
<proteinExistence type="predicted"/>
<dbReference type="HOGENOM" id="CLU_752495_0_0_1"/>
<keyword evidence="2" id="KW-1185">Reference proteome</keyword>
<dbReference type="InterPro" id="IPR043129">
    <property type="entry name" value="ATPase_NBD"/>
</dbReference>
<accession>A0A0C3B3R1</accession>
<name>A0A0C3B3R1_PILCF</name>
<dbReference type="SUPFAM" id="SSF53067">
    <property type="entry name" value="Actin-like ATPase domain"/>
    <property type="match status" value="1"/>
</dbReference>
<reference evidence="1 2" key="1">
    <citation type="submission" date="2014-04" db="EMBL/GenBank/DDBJ databases">
        <authorList>
            <consortium name="DOE Joint Genome Institute"/>
            <person name="Kuo A."/>
            <person name="Tarkka M."/>
            <person name="Buscot F."/>
            <person name="Kohler A."/>
            <person name="Nagy L.G."/>
            <person name="Floudas D."/>
            <person name="Copeland A."/>
            <person name="Barry K.W."/>
            <person name="Cichocki N."/>
            <person name="Veneault-Fourrey C."/>
            <person name="LaButti K."/>
            <person name="Lindquist E.A."/>
            <person name="Lipzen A."/>
            <person name="Lundell T."/>
            <person name="Morin E."/>
            <person name="Murat C."/>
            <person name="Sun H."/>
            <person name="Tunlid A."/>
            <person name="Henrissat B."/>
            <person name="Grigoriev I.V."/>
            <person name="Hibbett D.S."/>
            <person name="Martin F."/>
            <person name="Nordberg H.P."/>
            <person name="Cantor M.N."/>
            <person name="Hua S.X."/>
        </authorList>
    </citation>
    <scope>NUCLEOTIDE SEQUENCE [LARGE SCALE GENOMIC DNA]</scope>
    <source>
        <strain evidence="1 2">F 1598</strain>
    </source>
</reference>
<evidence type="ECO:0000313" key="2">
    <source>
        <dbReference type="Proteomes" id="UP000054166"/>
    </source>
</evidence>